<dbReference type="PROSITE" id="PS51996">
    <property type="entry name" value="TR_MART"/>
    <property type="match status" value="1"/>
</dbReference>
<dbReference type="FunFam" id="3.90.176.10:FF:000001">
    <property type="entry name" value="NAD(P)(+)--arginine ADP-ribosyltransferase"/>
    <property type="match status" value="1"/>
</dbReference>
<dbReference type="Gene3D" id="3.90.176.10">
    <property type="entry name" value="Toxin ADP-ribosyltransferase, Chain A, domain 1"/>
    <property type="match status" value="1"/>
</dbReference>
<keyword evidence="3 10" id="KW-0808">Transferase</keyword>
<keyword evidence="2 10" id="KW-0328">Glycosyltransferase</keyword>
<dbReference type="Proteomes" id="UP000002279">
    <property type="component" value="Chromosome 2"/>
</dbReference>
<reference evidence="11" key="2">
    <citation type="submission" date="2025-08" db="UniProtKB">
        <authorList>
            <consortium name="Ensembl"/>
        </authorList>
    </citation>
    <scope>IDENTIFICATION</scope>
    <source>
        <strain evidence="11">Glennie</strain>
    </source>
</reference>
<dbReference type="InParanoid" id="F6X5Z1"/>
<feature type="signal peptide" evidence="10">
    <location>
        <begin position="1"/>
        <end position="25"/>
    </location>
</feature>
<keyword evidence="4" id="KW-0548">Nucleotidyltransferase</keyword>
<dbReference type="eggNOG" id="ENOG502SPJ1">
    <property type="taxonomic scope" value="Eukaryota"/>
</dbReference>
<gene>
    <name evidence="11" type="primary">LOC100088550</name>
</gene>
<evidence type="ECO:0000256" key="1">
    <source>
        <dbReference type="ARBA" id="ARBA00009558"/>
    </source>
</evidence>
<dbReference type="Bgee" id="ENSOANG00000005516">
    <property type="expression patterns" value="Expressed in abdomen and 1 other cell type or tissue"/>
</dbReference>
<keyword evidence="12" id="KW-1185">Reference proteome</keyword>
<comment type="catalytic activity">
    <reaction evidence="9 10">
        <text>L-arginyl-[protein] + NAD(+) = N(omega)-(ADP-D-ribosyl)-L-arginyl-[protein] + nicotinamide + H(+)</text>
        <dbReference type="Rhea" id="RHEA:19149"/>
        <dbReference type="Rhea" id="RHEA-COMP:10532"/>
        <dbReference type="Rhea" id="RHEA-COMP:15087"/>
        <dbReference type="ChEBI" id="CHEBI:15378"/>
        <dbReference type="ChEBI" id="CHEBI:17154"/>
        <dbReference type="ChEBI" id="CHEBI:29965"/>
        <dbReference type="ChEBI" id="CHEBI:57540"/>
        <dbReference type="ChEBI" id="CHEBI:142554"/>
        <dbReference type="EC" id="2.4.2.31"/>
    </reaction>
</comment>
<evidence type="ECO:0000256" key="9">
    <source>
        <dbReference type="ARBA" id="ARBA00047597"/>
    </source>
</evidence>
<dbReference type="PANTHER" id="PTHR10339">
    <property type="entry name" value="ADP-RIBOSYLTRANSFERASE"/>
    <property type="match status" value="1"/>
</dbReference>
<reference evidence="11 12" key="1">
    <citation type="journal article" date="2008" name="Nature">
        <title>Genome analysis of the platypus reveals unique signatures of evolution.</title>
        <authorList>
            <person name="Warren W.C."/>
            <person name="Hillier L.W."/>
            <person name="Marshall Graves J.A."/>
            <person name="Birney E."/>
            <person name="Ponting C.P."/>
            <person name="Grutzner F."/>
            <person name="Belov K."/>
            <person name="Miller W."/>
            <person name="Clarke L."/>
            <person name="Chinwalla A.T."/>
            <person name="Yang S.P."/>
            <person name="Heger A."/>
            <person name="Locke D.P."/>
            <person name="Miethke P."/>
            <person name="Waters P.D."/>
            <person name="Veyrunes F."/>
            <person name="Fulton L."/>
            <person name="Fulton B."/>
            <person name="Graves T."/>
            <person name="Wallis J."/>
            <person name="Puente X.S."/>
            <person name="Lopez-Otin C."/>
            <person name="Ordonez G.R."/>
            <person name="Eichler E.E."/>
            <person name="Chen L."/>
            <person name="Cheng Z."/>
            <person name="Deakin J.E."/>
            <person name="Alsop A."/>
            <person name="Thompson K."/>
            <person name="Kirby P."/>
            <person name="Papenfuss A.T."/>
            <person name="Wakefield M.J."/>
            <person name="Olender T."/>
            <person name="Lancet D."/>
            <person name="Huttley G.A."/>
            <person name="Smit A.F."/>
            <person name="Pask A."/>
            <person name="Temple-Smith P."/>
            <person name="Batzer M.A."/>
            <person name="Walker J.A."/>
            <person name="Konkel M.K."/>
            <person name="Harris R.S."/>
            <person name="Whittington C.M."/>
            <person name="Wong E.S."/>
            <person name="Gemmell N.J."/>
            <person name="Buschiazzo E."/>
            <person name="Vargas Jentzsch I.M."/>
            <person name="Merkel A."/>
            <person name="Schmitz J."/>
            <person name="Zemann A."/>
            <person name="Churakov G."/>
            <person name="Kriegs J.O."/>
            <person name="Brosius J."/>
            <person name="Murchison E.P."/>
            <person name="Sachidanandam R."/>
            <person name="Smith C."/>
            <person name="Hannon G.J."/>
            <person name="Tsend-Ayush E."/>
            <person name="McMillan D."/>
            <person name="Attenborough R."/>
            <person name="Rens W."/>
            <person name="Ferguson-Smith M."/>
            <person name="Lefevre C.M."/>
            <person name="Sharp J.A."/>
            <person name="Nicholas K.R."/>
            <person name="Ray D.A."/>
            <person name="Kube M."/>
            <person name="Reinhardt R."/>
            <person name="Pringle T.H."/>
            <person name="Taylor J."/>
            <person name="Jones R.C."/>
            <person name="Nixon B."/>
            <person name="Dacheux J.L."/>
            <person name="Niwa H."/>
            <person name="Sekita Y."/>
            <person name="Huang X."/>
            <person name="Stark A."/>
            <person name="Kheradpour P."/>
            <person name="Kellis M."/>
            <person name="Flicek P."/>
            <person name="Chen Y."/>
            <person name="Webber C."/>
            <person name="Hardison R."/>
            <person name="Nelson J."/>
            <person name="Hallsworth-Pepin K."/>
            <person name="Delehaunty K."/>
            <person name="Markovic C."/>
            <person name="Minx P."/>
            <person name="Feng Y."/>
            <person name="Kremitzki C."/>
            <person name="Mitreva M."/>
            <person name="Glasscock J."/>
            <person name="Wylie T."/>
            <person name="Wohldmann P."/>
            <person name="Thiru P."/>
            <person name="Nhan M.N."/>
            <person name="Pohl C.S."/>
            <person name="Smith S.M."/>
            <person name="Hou S."/>
            <person name="Nefedov M."/>
            <person name="de Jong P.J."/>
            <person name="Renfree M.B."/>
            <person name="Mardis E.R."/>
            <person name="Wilson R.K."/>
        </authorList>
    </citation>
    <scope>NUCLEOTIDE SEQUENCE [LARGE SCALE GENOMIC DNA]</scope>
    <source>
        <strain evidence="11 12">Glennie</strain>
    </source>
</reference>
<dbReference type="GeneID" id="100088550"/>
<name>F6X5Z1_ORNAN</name>
<dbReference type="OMA" id="SKFNCAY"/>
<evidence type="ECO:0000256" key="4">
    <source>
        <dbReference type="ARBA" id="ARBA00022695"/>
    </source>
</evidence>
<comment type="similarity">
    <text evidence="1 10">Belongs to the Arg-specific ADP-ribosyltransferase family.</text>
</comment>
<reference evidence="11" key="3">
    <citation type="submission" date="2025-09" db="UniProtKB">
        <authorList>
            <consortium name="Ensembl"/>
        </authorList>
    </citation>
    <scope>IDENTIFICATION</scope>
    <source>
        <strain evidence="11">Glennie</strain>
    </source>
</reference>
<dbReference type="InterPro" id="IPR050999">
    <property type="entry name" value="ADP-ribosyltransferase_ARG"/>
</dbReference>
<dbReference type="EC" id="2.4.2.31" evidence="10"/>
<feature type="chain" id="PRO_5028504136" description="NAD(P)(+)--arginine ADP-ribosyltransferase" evidence="10">
    <location>
        <begin position="26"/>
        <end position="214"/>
    </location>
</feature>
<evidence type="ECO:0000256" key="2">
    <source>
        <dbReference type="ARBA" id="ARBA00022676"/>
    </source>
</evidence>
<evidence type="ECO:0000313" key="12">
    <source>
        <dbReference type="Proteomes" id="UP000002279"/>
    </source>
</evidence>
<keyword evidence="8" id="KW-1015">Disulfide bond</keyword>
<evidence type="ECO:0000256" key="8">
    <source>
        <dbReference type="ARBA" id="ARBA00023157"/>
    </source>
</evidence>
<dbReference type="GO" id="GO:0003950">
    <property type="term" value="F:NAD+ poly-ADP-ribosyltransferase activity"/>
    <property type="evidence" value="ECO:0000318"/>
    <property type="project" value="GO_Central"/>
</dbReference>
<dbReference type="GeneTree" id="ENSGT01030000234601"/>
<evidence type="ECO:0000256" key="7">
    <source>
        <dbReference type="ARBA" id="ARBA00023027"/>
    </source>
</evidence>
<dbReference type="PRINTS" id="PR00970">
    <property type="entry name" value="RIBTRNSFRASE"/>
</dbReference>
<dbReference type="AlphaFoldDB" id="F6X5Z1"/>
<dbReference type="GO" id="GO:0106274">
    <property type="term" value="F:NAD+-protein-arginine ADP-ribosyltransferase activity"/>
    <property type="evidence" value="ECO:0007669"/>
    <property type="project" value="UniProtKB-EC"/>
</dbReference>
<dbReference type="Ensembl" id="ENSOANT00000008762.2">
    <property type="protein sequence ID" value="ENSOANP00000008760.2"/>
    <property type="gene ID" value="ENSOANG00000005516.2"/>
</dbReference>
<protein>
    <recommendedName>
        <fullName evidence="10">NAD(P)(+)--arginine ADP-ribosyltransferase</fullName>
        <ecNumber evidence="10">2.4.2.31</ecNumber>
    </recommendedName>
    <alternativeName>
        <fullName evidence="10">Mono(ADP-ribosyl)transferase</fullName>
    </alternativeName>
</protein>
<dbReference type="KEGG" id="oaa:100088550"/>
<sequence>MGLPHMVMIAALWVQILLQMIQVESQEIEMTMEYNAFDDQYKGCEEKMDSKAPQLLKDEKRCNKVLRDAWNSAKTKWQKEIEKKVSPLPSDFRKQYGIAVIMYTNKTFSKDFNRAVRTNGRSLEDYKENFHYKAIHYYLTRALQLLPKVNFTTKLYRGSQNKFTYRGTGPIRFGQFCSTSQDRSISAQFGNRTFYTIRAWLGVYIKNFSYYPEE</sequence>
<dbReference type="PANTHER" id="PTHR10339:SF24">
    <property type="entry name" value="T-CELL ECTO-ADP-RIBOSYLTRANSFERASE 1-RELATED"/>
    <property type="match status" value="1"/>
</dbReference>
<dbReference type="SUPFAM" id="SSF56399">
    <property type="entry name" value="ADP-ribosylation"/>
    <property type="match status" value="1"/>
</dbReference>
<keyword evidence="5 10" id="KW-0732">Signal</keyword>
<accession>F6X5Z1</accession>
<evidence type="ECO:0000256" key="10">
    <source>
        <dbReference type="RuleBase" id="RU361228"/>
    </source>
</evidence>
<dbReference type="GO" id="GO:0016779">
    <property type="term" value="F:nucleotidyltransferase activity"/>
    <property type="evidence" value="ECO:0007669"/>
    <property type="project" value="UniProtKB-KW"/>
</dbReference>
<evidence type="ECO:0000256" key="3">
    <source>
        <dbReference type="ARBA" id="ARBA00022679"/>
    </source>
</evidence>
<organism evidence="11 12">
    <name type="scientific">Ornithorhynchus anatinus</name>
    <name type="common">Duckbill platypus</name>
    <dbReference type="NCBI Taxonomy" id="9258"/>
    <lineage>
        <taxon>Eukaryota</taxon>
        <taxon>Metazoa</taxon>
        <taxon>Chordata</taxon>
        <taxon>Craniata</taxon>
        <taxon>Vertebrata</taxon>
        <taxon>Euteleostomi</taxon>
        <taxon>Mammalia</taxon>
        <taxon>Monotremata</taxon>
        <taxon>Ornithorhynchidae</taxon>
        <taxon>Ornithorhynchus</taxon>
    </lineage>
</organism>
<dbReference type="RefSeq" id="XP_039770967.1">
    <property type="nucleotide sequence ID" value="XM_039915033.1"/>
</dbReference>
<dbReference type="Pfam" id="PF01129">
    <property type="entry name" value="ART"/>
    <property type="match status" value="1"/>
</dbReference>
<dbReference type="PROSITE" id="PS01291">
    <property type="entry name" value="ART"/>
    <property type="match status" value="1"/>
</dbReference>
<proteinExistence type="inferred from homology"/>
<dbReference type="InterPro" id="IPR000768">
    <property type="entry name" value="ART"/>
</dbReference>
<evidence type="ECO:0000256" key="5">
    <source>
        <dbReference type="ARBA" id="ARBA00022729"/>
    </source>
</evidence>
<keyword evidence="7 10" id="KW-0520">NAD</keyword>
<evidence type="ECO:0000313" key="11">
    <source>
        <dbReference type="Ensembl" id="ENSOANP00000008760.2"/>
    </source>
</evidence>
<evidence type="ECO:0000256" key="6">
    <source>
        <dbReference type="ARBA" id="ARBA00022857"/>
    </source>
</evidence>
<keyword evidence="6 10" id="KW-0521">NADP</keyword>
<dbReference type="HOGENOM" id="CLU_059744_3_0_1"/>
<dbReference type="OrthoDB" id="423533at2759"/>